<dbReference type="PANTHER" id="PTHR43092:SF2">
    <property type="entry name" value="HERCYNYLCYSTEINE SULFOXIDE LYASE"/>
    <property type="match status" value="1"/>
</dbReference>
<dbReference type="InterPro" id="IPR015424">
    <property type="entry name" value="PyrdxlP-dep_Trfase"/>
</dbReference>
<dbReference type="InterPro" id="IPR000192">
    <property type="entry name" value="Aminotrans_V_dom"/>
</dbReference>
<evidence type="ECO:0000313" key="4">
    <source>
        <dbReference type="Proteomes" id="UP000076580"/>
    </source>
</evidence>
<keyword evidence="1" id="KW-0663">Pyridoxal phosphate</keyword>
<dbReference type="GeneID" id="63714781"/>
<dbReference type="PANTHER" id="PTHR43092">
    <property type="entry name" value="L-CYSTEINE DESULFHYDRASE"/>
    <property type="match status" value="1"/>
</dbReference>
<dbReference type="InParanoid" id="A0A151GV85"/>
<dbReference type="GO" id="GO:0008483">
    <property type="term" value="F:transaminase activity"/>
    <property type="evidence" value="ECO:0007669"/>
    <property type="project" value="UniProtKB-KW"/>
</dbReference>
<dbReference type="AlphaFoldDB" id="A0A151GV85"/>
<dbReference type="Pfam" id="PF00266">
    <property type="entry name" value="Aminotran_5"/>
    <property type="match status" value="1"/>
</dbReference>
<dbReference type="SUPFAM" id="SSF53383">
    <property type="entry name" value="PLP-dependent transferases"/>
    <property type="match status" value="1"/>
</dbReference>
<keyword evidence="3" id="KW-0808">Transferase</keyword>
<evidence type="ECO:0000256" key="1">
    <source>
        <dbReference type="ARBA" id="ARBA00022898"/>
    </source>
</evidence>
<dbReference type="RefSeq" id="XP_040660350.1">
    <property type="nucleotide sequence ID" value="XM_040799467.1"/>
</dbReference>
<sequence>MGHHLSANGQSGEFQFGGHWKKEFPFDAEWLNLNHGSFGSIPNVVRDKLRHFQDEAEARPDKFIRYDFPKLLDESRAAIAELVRAPVETVVMVSNATEGVNTVLKNLVWNDDGKDVIFTFSTVYEACAKVADYLVDFYDGKTEHREIAIRYPLEDEAIVDAFRTAVKEVEAAGKRARVCIFDVVSSRPGVAFPYLDMIKACKELGVISMVDGAQGVGMVPLDLERADPDFFVSNCHKWLHVPRGCAVFYVPLRNQHLLPSTLATSHGYMPRLATRGSPLPPNGKGAFVANFEFVGTKDNGPYLCVKEAIAWRQNALGGEEKILSYLWDLNKKGIQHVAGVLGTEVLDNSKGTMTNCAMGNVALPIWIGEKGQGAKDGDVVVPVDDQETAFQWMSRTMVDDYKTFMSLFVLGNRYWIRISAQVYLDMKDYELAGTVLKDLSARVGKREYRKA</sequence>
<dbReference type="STRING" id="98403.A0A151GV85"/>
<protein>
    <submittedName>
        <fullName evidence="3">Aminotransferase family protein</fullName>
    </submittedName>
</protein>
<dbReference type="Proteomes" id="UP000076580">
    <property type="component" value="Chromosome 01"/>
</dbReference>
<accession>A0A151GV85</accession>
<dbReference type="InterPro" id="IPR015421">
    <property type="entry name" value="PyrdxlP-dep_Trfase_major"/>
</dbReference>
<proteinExistence type="predicted"/>
<feature type="domain" description="Aminotransferase class V" evidence="2">
    <location>
        <begin position="64"/>
        <end position="257"/>
    </location>
</feature>
<keyword evidence="4" id="KW-1185">Reference proteome</keyword>
<organism evidence="3 4">
    <name type="scientific">Drechmeria coniospora</name>
    <name type="common">Nematophagous fungus</name>
    <name type="synonym">Meria coniospora</name>
    <dbReference type="NCBI Taxonomy" id="98403"/>
    <lineage>
        <taxon>Eukaryota</taxon>
        <taxon>Fungi</taxon>
        <taxon>Dikarya</taxon>
        <taxon>Ascomycota</taxon>
        <taxon>Pezizomycotina</taxon>
        <taxon>Sordariomycetes</taxon>
        <taxon>Hypocreomycetidae</taxon>
        <taxon>Hypocreales</taxon>
        <taxon>Ophiocordycipitaceae</taxon>
        <taxon>Drechmeria</taxon>
    </lineage>
</organism>
<gene>
    <name evidence="3" type="ORF">DCS_02138</name>
</gene>
<evidence type="ECO:0000313" key="3">
    <source>
        <dbReference type="EMBL" id="KYK60998.1"/>
    </source>
</evidence>
<keyword evidence="3" id="KW-0032">Aminotransferase</keyword>
<reference evidence="3 4" key="1">
    <citation type="journal article" date="2016" name="Sci. Rep.">
        <title>Insights into Adaptations to a Near-Obligate Nematode Endoparasitic Lifestyle from the Finished Genome of Drechmeria coniospora.</title>
        <authorList>
            <person name="Zhang L."/>
            <person name="Zhou Z."/>
            <person name="Guo Q."/>
            <person name="Fokkens L."/>
            <person name="Miskei M."/>
            <person name="Pocsi I."/>
            <person name="Zhang W."/>
            <person name="Chen M."/>
            <person name="Wang L."/>
            <person name="Sun Y."/>
            <person name="Donzelli B.G."/>
            <person name="Gibson D.M."/>
            <person name="Nelson D.R."/>
            <person name="Luo J.G."/>
            <person name="Rep M."/>
            <person name="Liu H."/>
            <person name="Yang S."/>
            <person name="Wang J."/>
            <person name="Krasnoff S.B."/>
            <person name="Xu Y."/>
            <person name="Molnar I."/>
            <person name="Lin M."/>
        </authorList>
    </citation>
    <scope>NUCLEOTIDE SEQUENCE [LARGE SCALE GENOMIC DNA]</scope>
    <source>
        <strain evidence="3 4">ARSEF 6962</strain>
    </source>
</reference>
<comment type="caution">
    <text evidence="3">The sequence shown here is derived from an EMBL/GenBank/DDBJ whole genome shotgun (WGS) entry which is preliminary data.</text>
</comment>
<evidence type="ECO:0000259" key="2">
    <source>
        <dbReference type="Pfam" id="PF00266"/>
    </source>
</evidence>
<name>A0A151GV85_DRECN</name>
<dbReference type="EMBL" id="LAYC01000001">
    <property type="protein sequence ID" value="KYK60998.1"/>
    <property type="molecule type" value="Genomic_DNA"/>
</dbReference>
<dbReference type="Gene3D" id="3.40.640.10">
    <property type="entry name" value="Type I PLP-dependent aspartate aminotransferase-like (Major domain)"/>
    <property type="match status" value="1"/>
</dbReference>